<dbReference type="InterPro" id="IPR035965">
    <property type="entry name" value="PAS-like_dom_sf"/>
</dbReference>
<keyword evidence="1" id="KW-0472">Membrane</keyword>
<dbReference type="SUPFAM" id="SSF55073">
    <property type="entry name" value="Nucleotide cyclase"/>
    <property type="match status" value="1"/>
</dbReference>
<evidence type="ECO:0000259" key="3">
    <source>
        <dbReference type="PROSITE" id="PS50887"/>
    </source>
</evidence>
<evidence type="ECO:0000259" key="2">
    <source>
        <dbReference type="PROSITE" id="PS50883"/>
    </source>
</evidence>
<keyword evidence="5" id="KW-1185">Reference proteome</keyword>
<feature type="transmembrane region" description="Helical" evidence="1">
    <location>
        <begin position="26"/>
        <end position="47"/>
    </location>
</feature>
<keyword evidence="1" id="KW-0812">Transmembrane</keyword>
<name>A0A3A3G0F0_9BURK</name>
<dbReference type="CDD" id="cd12915">
    <property type="entry name" value="PDC2_DGC_like"/>
    <property type="match status" value="1"/>
</dbReference>
<dbReference type="InterPro" id="IPR052155">
    <property type="entry name" value="Biofilm_reg_signaling"/>
</dbReference>
<dbReference type="SMART" id="SM00052">
    <property type="entry name" value="EAL"/>
    <property type="match status" value="1"/>
</dbReference>
<dbReference type="InterPro" id="IPR029787">
    <property type="entry name" value="Nucleotide_cyclase"/>
</dbReference>
<dbReference type="NCBIfam" id="TIGR00254">
    <property type="entry name" value="GGDEF"/>
    <property type="match status" value="1"/>
</dbReference>
<reference evidence="5" key="1">
    <citation type="submission" date="2018-09" db="EMBL/GenBank/DDBJ databases">
        <authorList>
            <person name="Zhu H."/>
        </authorList>
    </citation>
    <scope>NUCLEOTIDE SEQUENCE [LARGE SCALE GENOMIC DNA]</scope>
    <source>
        <strain evidence="5">K1S02-23</strain>
    </source>
</reference>
<dbReference type="AlphaFoldDB" id="A0A3A3G0F0"/>
<dbReference type="InterPro" id="IPR001633">
    <property type="entry name" value="EAL_dom"/>
</dbReference>
<sequence>MQKFFGASLFRFKNFLDKPRLLKRHLLWAMSWPLGALLLALLGWFLLLSDLEHGRQRAEATAMREALNMAKNYAGHLVRSFDIVDQTLLHVRYEWELTNGKLQLETLNRKKLFQAGSLFDVTIVNRNGRIDTSTMANVRNSYIGDRQFFTAQKFAIIDFLYLGGAVYSPGLARDIVHFARSLSQPDGSFAGTVMVGVGAEYFTTTYTEISLGKHGLLALVGDDGAMRATRVGNTINNRGVFAFTKMPQFTMLWGSKLMEGETWFADGRPRYIGWQQIEGYPLVAIAGLDQADALAPYLATRATSIRNAVLASVVLFCFAMIAMILSIRLAWRKHQLEQTQATYRMATEEGHEGFFIAKQVCDKERKMVDFVAVDCNSYGARLFQQRREGVIGKHFSTLLPEPERQEFMVRMMQAMASSFYEGELQATGEWSAPVKWVHLKMVRSNDELAITMRDISDTKAHVSELERRGNEDALTGLPNRHWIQSFLPQAIARARTEHSMLALLFIDLDGFKGINDTMGHPVGDELLRYTAERLKVAVRPHDHVVRLGGDEFVVIVEQLEDRHDVAHVADRVVAAFKEKFRLSQGTHLIGTSIGISVFPEDGMDADTLLQNADIAMYAVKTAGKGNYRFYEHQLYEDLRKRVDREQELRHAIENDELLIYYQPRLDIKTGMVSSMEALVRWQHPSRGLIEPLEFIGLAEETGLILGIGELVLDKVCAQLATWSQREREILPVSVNVSPRQFNHRHFIKVVTACIKRHRIPAQLLEIEITESCMMGDSHDVSAALAALQKMGIKILIDDFGTGYSSLSQLQRLDFDVLKVDRAFTSEVAKTEEGKVFFTAIITMAHALGMRVVAEGVENARQIEVLRRLQCDEIQGFYIAKPLPPAARQSDFPLQIMPVFV</sequence>
<dbReference type="SUPFAM" id="SSF55785">
    <property type="entry name" value="PYP-like sensor domain (PAS domain)"/>
    <property type="match status" value="1"/>
</dbReference>
<dbReference type="PANTHER" id="PTHR44757:SF2">
    <property type="entry name" value="BIOFILM ARCHITECTURE MAINTENANCE PROTEIN MBAA"/>
    <property type="match status" value="1"/>
</dbReference>
<proteinExistence type="predicted"/>
<dbReference type="Proteomes" id="UP000266327">
    <property type="component" value="Unassembled WGS sequence"/>
</dbReference>
<dbReference type="Gene3D" id="3.30.70.270">
    <property type="match status" value="1"/>
</dbReference>
<feature type="transmembrane region" description="Helical" evidence="1">
    <location>
        <begin position="308"/>
        <end position="331"/>
    </location>
</feature>
<evidence type="ECO:0000313" key="4">
    <source>
        <dbReference type="EMBL" id="RJG01927.1"/>
    </source>
</evidence>
<dbReference type="Gene3D" id="3.30.450.20">
    <property type="entry name" value="PAS domain"/>
    <property type="match status" value="3"/>
</dbReference>
<dbReference type="Pfam" id="PF13426">
    <property type="entry name" value="PAS_9"/>
    <property type="match status" value="1"/>
</dbReference>
<dbReference type="PANTHER" id="PTHR44757">
    <property type="entry name" value="DIGUANYLATE CYCLASE DGCP"/>
    <property type="match status" value="1"/>
</dbReference>
<keyword evidence="1" id="KW-1133">Transmembrane helix</keyword>
<evidence type="ECO:0000256" key="1">
    <source>
        <dbReference type="SAM" id="Phobius"/>
    </source>
</evidence>
<dbReference type="PROSITE" id="PS50883">
    <property type="entry name" value="EAL"/>
    <property type="match status" value="1"/>
</dbReference>
<dbReference type="SUPFAM" id="SSF141868">
    <property type="entry name" value="EAL domain-like"/>
    <property type="match status" value="1"/>
</dbReference>
<dbReference type="Pfam" id="PF00563">
    <property type="entry name" value="EAL"/>
    <property type="match status" value="1"/>
</dbReference>
<comment type="caution">
    <text evidence="4">The sequence shown here is derived from an EMBL/GenBank/DDBJ whole genome shotgun (WGS) entry which is preliminary data.</text>
</comment>
<evidence type="ECO:0000313" key="5">
    <source>
        <dbReference type="Proteomes" id="UP000266327"/>
    </source>
</evidence>
<dbReference type="InterPro" id="IPR000160">
    <property type="entry name" value="GGDEF_dom"/>
</dbReference>
<dbReference type="Pfam" id="PF00990">
    <property type="entry name" value="GGDEF"/>
    <property type="match status" value="1"/>
</dbReference>
<dbReference type="InterPro" id="IPR000014">
    <property type="entry name" value="PAS"/>
</dbReference>
<dbReference type="EMBL" id="QYUQ01000002">
    <property type="protein sequence ID" value="RJG01927.1"/>
    <property type="molecule type" value="Genomic_DNA"/>
</dbReference>
<dbReference type="CDD" id="cd01949">
    <property type="entry name" value="GGDEF"/>
    <property type="match status" value="1"/>
</dbReference>
<dbReference type="PROSITE" id="PS50887">
    <property type="entry name" value="GGDEF"/>
    <property type="match status" value="1"/>
</dbReference>
<dbReference type="SMART" id="SM00267">
    <property type="entry name" value="GGDEF"/>
    <property type="match status" value="1"/>
</dbReference>
<dbReference type="CDD" id="cd01948">
    <property type="entry name" value="EAL"/>
    <property type="match status" value="1"/>
</dbReference>
<dbReference type="InterPro" id="IPR043128">
    <property type="entry name" value="Rev_trsase/Diguanyl_cyclase"/>
</dbReference>
<dbReference type="Gene3D" id="3.20.20.450">
    <property type="entry name" value="EAL domain"/>
    <property type="match status" value="1"/>
</dbReference>
<protein>
    <submittedName>
        <fullName evidence="4">EAL domain-containing protein</fullName>
    </submittedName>
</protein>
<gene>
    <name evidence="4" type="ORF">D3878_10335</name>
</gene>
<accession>A0A3A3G0F0</accession>
<feature type="domain" description="EAL" evidence="2">
    <location>
        <begin position="641"/>
        <end position="895"/>
    </location>
</feature>
<organism evidence="4 5">
    <name type="scientific">Noviherbaspirillum sedimenti</name>
    <dbReference type="NCBI Taxonomy" id="2320865"/>
    <lineage>
        <taxon>Bacteria</taxon>
        <taxon>Pseudomonadati</taxon>
        <taxon>Pseudomonadota</taxon>
        <taxon>Betaproteobacteria</taxon>
        <taxon>Burkholderiales</taxon>
        <taxon>Oxalobacteraceae</taxon>
        <taxon>Noviherbaspirillum</taxon>
    </lineage>
</organism>
<dbReference type="InterPro" id="IPR035919">
    <property type="entry name" value="EAL_sf"/>
</dbReference>
<feature type="domain" description="GGDEF" evidence="3">
    <location>
        <begin position="499"/>
        <end position="632"/>
    </location>
</feature>